<evidence type="ECO:0000259" key="1">
    <source>
        <dbReference type="Pfam" id="PF18998"/>
    </source>
</evidence>
<dbReference type="AlphaFoldDB" id="A0A2W4T0M2"/>
<dbReference type="Proteomes" id="UP000249396">
    <property type="component" value="Unassembled WGS sequence"/>
</dbReference>
<dbReference type="EMBL" id="QJPH01000320">
    <property type="protein sequence ID" value="PZN78384.1"/>
    <property type="molecule type" value="Genomic_DNA"/>
</dbReference>
<reference evidence="2 3" key="1">
    <citation type="journal article" date="2018" name="Aquat. Microb. Ecol.">
        <title>Gammaproteobacterial methanotrophs dominate.</title>
        <authorList>
            <person name="Rissanen A.J."/>
            <person name="Saarenheimo J."/>
            <person name="Tiirola M."/>
            <person name="Peura S."/>
            <person name="Aalto S.L."/>
            <person name="Karvinen A."/>
            <person name="Nykanen H."/>
        </authorList>
    </citation>
    <scope>NUCLEOTIDE SEQUENCE [LARGE SCALE GENOMIC DNA]</scope>
    <source>
        <strain evidence="2">AMbin10</strain>
    </source>
</reference>
<dbReference type="NCBIfam" id="TIGR02543">
    <property type="entry name" value="List_Bact_rpt"/>
    <property type="match status" value="1"/>
</dbReference>
<organism evidence="2 3">
    <name type="scientific">Candidatus Methylumidiphilus alinenensis</name>
    <dbReference type="NCBI Taxonomy" id="2202197"/>
    <lineage>
        <taxon>Bacteria</taxon>
        <taxon>Pseudomonadati</taxon>
        <taxon>Pseudomonadota</taxon>
        <taxon>Gammaproteobacteria</taxon>
        <taxon>Methylococcales</taxon>
        <taxon>Candidatus Methylumidiphilus</taxon>
    </lineage>
</organism>
<sequence>MVLTASAYPGYIFTGWTGDCSGASLTCTLTMSAARSVVANFIAKTDQNITFGPSPSPCSLVDSTGTVSATGGYSGNPVIFTSQTTDKCSLGNSTVSGNTSSVTVSGISAGTCTITANQTGNDNYNPALPKTLSFEVTIGKTLIVSNLNSTRGIINSDQTGISCGNSCTASFCDGSKVMLRATPVTGYQFSGWGGNCYGYGNSCVLTMDAAKSVTGNFEVLNKRRSSWKRALLAK</sequence>
<feature type="domain" description="Bacterial repeat" evidence="1">
    <location>
        <begin position="2"/>
        <end position="43"/>
    </location>
</feature>
<evidence type="ECO:0000313" key="2">
    <source>
        <dbReference type="EMBL" id="PZN78384.1"/>
    </source>
</evidence>
<proteinExistence type="predicted"/>
<name>A0A2W4T0M2_9GAMM</name>
<evidence type="ECO:0000313" key="3">
    <source>
        <dbReference type="Proteomes" id="UP000249396"/>
    </source>
</evidence>
<feature type="domain" description="Bacterial repeat" evidence="1">
    <location>
        <begin position="167"/>
        <end position="218"/>
    </location>
</feature>
<dbReference type="InterPro" id="IPR013378">
    <property type="entry name" value="InlB-like_B-rpt"/>
</dbReference>
<gene>
    <name evidence="2" type="ORF">DM484_12985</name>
</gene>
<protein>
    <recommendedName>
        <fullName evidence="1">Bacterial repeat domain-containing protein</fullName>
    </recommendedName>
</protein>
<accession>A0A2W4T0M2</accession>
<comment type="caution">
    <text evidence="2">The sequence shown here is derived from an EMBL/GenBank/DDBJ whole genome shotgun (WGS) entry which is preliminary data.</text>
</comment>
<dbReference type="InterPro" id="IPR044060">
    <property type="entry name" value="Bacterial_rp_domain"/>
</dbReference>
<dbReference type="Pfam" id="PF18998">
    <property type="entry name" value="Flg_new_2"/>
    <property type="match status" value="2"/>
</dbReference>